<dbReference type="EMBL" id="GGEC01032137">
    <property type="protein sequence ID" value="MBX12621.1"/>
    <property type="molecule type" value="Transcribed_RNA"/>
</dbReference>
<accession>A0A2P2L3S9</accession>
<sequence length="88" mass="9694">MEVGLVPLLYEAITDALCSGVEGLLWLKLERGEMRIVLCMVVDIGRNLCRFTSQGVCSSGNHSRNCKSSCSRGCTAIVFRNSCHYSTF</sequence>
<protein>
    <submittedName>
        <fullName evidence="1">Alpha-glucan phosphorylase H isozyme</fullName>
    </submittedName>
</protein>
<organism evidence="1">
    <name type="scientific">Rhizophora mucronata</name>
    <name type="common">Asiatic mangrove</name>
    <dbReference type="NCBI Taxonomy" id="61149"/>
    <lineage>
        <taxon>Eukaryota</taxon>
        <taxon>Viridiplantae</taxon>
        <taxon>Streptophyta</taxon>
        <taxon>Embryophyta</taxon>
        <taxon>Tracheophyta</taxon>
        <taxon>Spermatophyta</taxon>
        <taxon>Magnoliopsida</taxon>
        <taxon>eudicotyledons</taxon>
        <taxon>Gunneridae</taxon>
        <taxon>Pentapetalae</taxon>
        <taxon>rosids</taxon>
        <taxon>fabids</taxon>
        <taxon>Malpighiales</taxon>
        <taxon>Rhizophoraceae</taxon>
        <taxon>Rhizophora</taxon>
    </lineage>
</organism>
<evidence type="ECO:0000313" key="1">
    <source>
        <dbReference type="EMBL" id="MBX12621.1"/>
    </source>
</evidence>
<reference evidence="1" key="1">
    <citation type="submission" date="2018-02" db="EMBL/GenBank/DDBJ databases">
        <title>Rhizophora mucronata_Transcriptome.</title>
        <authorList>
            <person name="Meera S.P."/>
            <person name="Sreeshan A."/>
            <person name="Augustine A."/>
        </authorList>
    </citation>
    <scope>NUCLEOTIDE SEQUENCE</scope>
    <source>
        <tissue evidence="1">Leaf</tissue>
    </source>
</reference>
<name>A0A2P2L3S9_RHIMU</name>
<proteinExistence type="predicted"/>
<dbReference type="AlphaFoldDB" id="A0A2P2L3S9"/>